<name>A0ABN2N1E6_9PSEU</name>
<evidence type="ECO:0008006" key="4">
    <source>
        <dbReference type="Google" id="ProtNLM"/>
    </source>
</evidence>
<sequence>MRAFGPRRLRRTPTAERERSGDGSTDMTSASLIITGYERRLAIVTAALRTGPELSEDAARDLAVRVLAALDHIPETIR</sequence>
<proteinExistence type="predicted"/>
<keyword evidence="3" id="KW-1185">Reference proteome</keyword>
<gene>
    <name evidence="2" type="ORF">GCM10009836_29280</name>
</gene>
<reference evidence="2 3" key="1">
    <citation type="journal article" date="2019" name="Int. J. Syst. Evol. Microbiol.">
        <title>The Global Catalogue of Microorganisms (GCM) 10K type strain sequencing project: providing services to taxonomists for standard genome sequencing and annotation.</title>
        <authorList>
            <consortium name="The Broad Institute Genomics Platform"/>
            <consortium name="The Broad Institute Genome Sequencing Center for Infectious Disease"/>
            <person name="Wu L."/>
            <person name="Ma J."/>
        </authorList>
    </citation>
    <scope>NUCLEOTIDE SEQUENCE [LARGE SCALE GENOMIC DNA]</scope>
    <source>
        <strain evidence="2 3">JCM 16009</strain>
    </source>
</reference>
<evidence type="ECO:0000256" key="1">
    <source>
        <dbReference type="SAM" id="MobiDB-lite"/>
    </source>
</evidence>
<evidence type="ECO:0000313" key="3">
    <source>
        <dbReference type="Proteomes" id="UP001500449"/>
    </source>
</evidence>
<accession>A0ABN2N1E6</accession>
<dbReference type="Proteomes" id="UP001500449">
    <property type="component" value="Unassembled WGS sequence"/>
</dbReference>
<dbReference type="EMBL" id="BAAAQK010000006">
    <property type="protein sequence ID" value="GAA1847791.1"/>
    <property type="molecule type" value="Genomic_DNA"/>
</dbReference>
<feature type="region of interest" description="Disordered" evidence="1">
    <location>
        <begin position="1"/>
        <end position="29"/>
    </location>
</feature>
<feature type="compositionally biased region" description="Basic residues" evidence="1">
    <location>
        <begin position="1"/>
        <end position="11"/>
    </location>
</feature>
<dbReference type="Pfam" id="PF19826">
    <property type="entry name" value="DUF6307"/>
    <property type="match status" value="1"/>
</dbReference>
<dbReference type="InterPro" id="IPR046274">
    <property type="entry name" value="DUF6307"/>
</dbReference>
<evidence type="ECO:0000313" key="2">
    <source>
        <dbReference type="EMBL" id="GAA1847791.1"/>
    </source>
</evidence>
<protein>
    <recommendedName>
        <fullName evidence="4">ANTAR domain-containing protein</fullName>
    </recommendedName>
</protein>
<comment type="caution">
    <text evidence="2">The sequence shown here is derived from an EMBL/GenBank/DDBJ whole genome shotgun (WGS) entry which is preliminary data.</text>
</comment>
<organism evidence="2 3">
    <name type="scientific">Pseudonocardia ailaonensis</name>
    <dbReference type="NCBI Taxonomy" id="367279"/>
    <lineage>
        <taxon>Bacteria</taxon>
        <taxon>Bacillati</taxon>
        <taxon>Actinomycetota</taxon>
        <taxon>Actinomycetes</taxon>
        <taxon>Pseudonocardiales</taxon>
        <taxon>Pseudonocardiaceae</taxon>
        <taxon>Pseudonocardia</taxon>
    </lineage>
</organism>